<evidence type="ECO:0000313" key="1">
    <source>
        <dbReference type="EMBL" id="KAG8156029.1"/>
    </source>
</evidence>
<dbReference type="Proteomes" id="UP000827092">
    <property type="component" value="Unassembled WGS sequence"/>
</dbReference>
<proteinExistence type="predicted"/>
<evidence type="ECO:0000313" key="2">
    <source>
        <dbReference type="EMBL" id="KAG8172850.1"/>
    </source>
</evidence>
<dbReference type="EMBL" id="JAFNEN010002305">
    <property type="protein sequence ID" value="KAG8172850.1"/>
    <property type="molecule type" value="Genomic_DNA"/>
</dbReference>
<keyword evidence="3" id="KW-1185">Reference proteome</keyword>
<dbReference type="EMBL" id="JAFNEN010006381">
    <property type="protein sequence ID" value="KAG8156029.1"/>
    <property type="molecule type" value="Genomic_DNA"/>
</dbReference>
<protein>
    <submittedName>
        <fullName evidence="1">Uncharacterized protein</fullName>
    </submittedName>
</protein>
<reference evidence="1 3" key="1">
    <citation type="journal article" date="2022" name="Nat. Ecol. Evol.">
        <title>A masculinizing supergene underlies an exaggerated male reproductive morph in a spider.</title>
        <authorList>
            <person name="Hendrickx F."/>
            <person name="De Corte Z."/>
            <person name="Sonet G."/>
            <person name="Van Belleghem S.M."/>
            <person name="Kostlbacher S."/>
            <person name="Vangestel C."/>
        </authorList>
    </citation>
    <scope>NUCLEOTIDE SEQUENCE [LARGE SCALE GENOMIC DNA]</scope>
    <source>
        <strain evidence="1">W744_W776</strain>
    </source>
</reference>
<gene>
    <name evidence="1" type="ORF">JTE90_005110</name>
    <name evidence="2" type="ORF">JTE90_010244</name>
</gene>
<name>A0AAV6TE60_9ARAC</name>
<sequence length="277" mass="32127">MFTDDESNLFDEPPAPFLPDQLVLSAQEYVAAPAEMEGSYFPAPPSPPIRDERMKVITNPNGCSSPWHFPVVDHAGRSRMASVVAQVPIIQSQFSDVWLDLLHRRYDGTCLIVAGTWHVSPHRCYRGRIHICLKDDRMTSPVAVLRTLAARVTAHDSHSLYQFLNAHLDWDKMYAFALIRNSQTPWCKMRKRRRSSHSHSYHLKPTTLLGLPSAFEMTTTPLSMKVVLFTHPEAEMQNRPDEPRRERQWSRSRIANYLFNFSRDVFRVDFERFSREL</sequence>
<organism evidence="1 3">
    <name type="scientific">Oedothorax gibbosus</name>
    <dbReference type="NCBI Taxonomy" id="931172"/>
    <lineage>
        <taxon>Eukaryota</taxon>
        <taxon>Metazoa</taxon>
        <taxon>Ecdysozoa</taxon>
        <taxon>Arthropoda</taxon>
        <taxon>Chelicerata</taxon>
        <taxon>Arachnida</taxon>
        <taxon>Araneae</taxon>
        <taxon>Araneomorphae</taxon>
        <taxon>Entelegynae</taxon>
        <taxon>Araneoidea</taxon>
        <taxon>Linyphiidae</taxon>
        <taxon>Erigoninae</taxon>
        <taxon>Oedothorax</taxon>
    </lineage>
</organism>
<accession>A0AAV6TE60</accession>
<evidence type="ECO:0000313" key="3">
    <source>
        <dbReference type="Proteomes" id="UP000827092"/>
    </source>
</evidence>
<comment type="caution">
    <text evidence="1">The sequence shown here is derived from an EMBL/GenBank/DDBJ whole genome shotgun (WGS) entry which is preliminary data.</text>
</comment>
<dbReference type="AlphaFoldDB" id="A0AAV6TE60"/>